<evidence type="ECO:0000313" key="10">
    <source>
        <dbReference type="Proteomes" id="UP000032900"/>
    </source>
</evidence>
<evidence type="ECO:0000256" key="4">
    <source>
        <dbReference type="ARBA" id="ARBA00022475"/>
    </source>
</evidence>
<feature type="transmembrane region" description="Helical" evidence="8">
    <location>
        <begin position="144"/>
        <end position="163"/>
    </location>
</feature>
<dbReference type="RefSeq" id="WP_062126182.1">
    <property type="nucleotide sequence ID" value="NZ_BAZW01000030.1"/>
</dbReference>
<organism evidence="9 10">
    <name type="scientific">Geofilum rubicundum JCM 15548</name>
    <dbReference type="NCBI Taxonomy" id="1236989"/>
    <lineage>
        <taxon>Bacteria</taxon>
        <taxon>Pseudomonadati</taxon>
        <taxon>Bacteroidota</taxon>
        <taxon>Bacteroidia</taxon>
        <taxon>Marinilabiliales</taxon>
        <taxon>Marinilabiliaceae</taxon>
        <taxon>Geofilum</taxon>
    </lineage>
</organism>
<feature type="transmembrane region" description="Helical" evidence="8">
    <location>
        <begin position="236"/>
        <end position="257"/>
    </location>
</feature>
<feature type="transmembrane region" description="Helical" evidence="8">
    <location>
        <begin position="264"/>
        <end position="281"/>
    </location>
</feature>
<feature type="transmembrane region" description="Helical" evidence="8">
    <location>
        <begin position="29"/>
        <end position="48"/>
    </location>
</feature>
<feature type="transmembrane region" description="Helical" evidence="8">
    <location>
        <begin position="60"/>
        <end position="78"/>
    </location>
</feature>
<keyword evidence="6 8" id="KW-1133">Transmembrane helix</keyword>
<reference evidence="9 10" key="1">
    <citation type="journal article" date="2015" name="Microbes Environ.">
        <title>Distribution and evolution of nitrogen fixation genes in the phylum bacteroidetes.</title>
        <authorList>
            <person name="Inoue J."/>
            <person name="Oshima K."/>
            <person name="Suda W."/>
            <person name="Sakamoto M."/>
            <person name="Iino T."/>
            <person name="Noda S."/>
            <person name="Hongoh Y."/>
            <person name="Hattori M."/>
            <person name="Ohkuma M."/>
        </authorList>
    </citation>
    <scope>NUCLEOTIDE SEQUENCE [LARGE SCALE GENOMIC DNA]</scope>
    <source>
        <strain evidence="9">JCM 15548</strain>
    </source>
</reference>
<dbReference type="EMBL" id="BAZW01000030">
    <property type="protein sequence ID" value="GAO30803.1"/>
    <property type="molecule type" value="Genomic_DNA"/>
</dbReference>
<keyword evidence="3" id="KW-0813">Transport</keyword>
<feature type="transmembrane region" description="Helical" evidence="8">
    <location>
        <begin position="293"/>
        <end position="326"/>
    </location>
</feature>
<evidence type="ECO:0000313" key="9">
    <source>
        <dbReference type="EMBL" id="GAO30803.1"/>
    </source>
</evidence>
<dbReference type="InterPro" id="IPR002549">
    <property type="entry name" value="AI-2E-like"/>
</dbReference>
<accession>A0A0E9LZR6</accession>
<dbReference type="Proteomes" id="UP000032900">
    <property type="component" value="Unassembled WGS sequence"/>
</dbReference>
<dbReference type="PANTHER" id="PTHR21716">
    <property type="entry name" value="TRANSMEMBRANE PROTEIN"/>
    <property type="match status" value="1"/>
</dbReference>
<keyword evidence="5 8" id="KW-0812">Transmembrane</keyword>
<comment type="subcellular location">
    <subcellularLocation>
        <location evidence="1">Cell membrane</location>
        <topology evidence="1">Multi-pass membrane protein</topology>
    </subcellularLocation>
</comment>
<evidence type="ECO:0000256" key="2">
    <source>
        <dbReference type="ARBA" id="ARBA00009773"/>
    </source>
</evidence>
<gene>
    <name evidence="9" type="ORF">JCM15548_13115</name>
</gene>
<comment type="caution">
    <text evidence="9">The sequence shown here is derived from an EMBL/GenBank/DDBJ whole genome shotgun (WGS) entry which is preliminary data.</text>
</comment>
<dbReference type="OrthoDB" id="9793390at2"/>
<protein>
    <recommendedName>
        <fullName evidence="11">Permease</fullName>
    </recommendedName>
</protein>
<evidence type="ECO:0000256" key="1">
    <source>
        <dbReference type="ARBA" id="ARBA00004651"/>
    </source>
</evidence>
<comment type="similarity">
    <text evidence="2">Belongs to the autoinducer-2 exporter (AI-2E) (TC 2.A.86) family.</text>
</comment>
<evidence type="ECO:0000256" key="6">
    <source>
        <dbReference type="ARBA" id="ARBA00022989"/>
    </source>
</evidence>
<dbReference type="STRING" id="1236989.JCM15548_13115"/>
<feature type="transmembrane region" description="Helical" evidence="8">
    <location>
        <begin position="210"/>
        <end position="230"/>
    </location>
</feature>
<keyword evidence="4" id="KW-1003">Cell membrane</keyword>
<evidence type="ECO:0000256" key="7">
    <source>
        <dbReference type="ARBA" id="ARBA00023136"/>
    </source>
</evidence>
<sequence length="347" mass="39246">MKNLKNINQILFFIVIVAALLYFGSNFLIPFVFGIFFATLLTPLSNLIERLWDKRVISSFLGTLVVLVVVGALLFVFVHQIRLFVSDLSAINDEVQTLIKSLQNKITETTSLSLEEQMNIWHSRSEGFVSSLESGLTSFLENTLNTTAGFFLVLVYVFLLLYYRNKIFESILMYVKKKNKEEAKEVLKGISHVVYHYLWGRIKVMSILAVMYYITFLIFDIPYALMLTIFGALVTIIPYLGPFISGVIPILFSFIYLDNVQMALLFSVIIVIEQLIESYVLEPLIIGHEVKMNPLIVIIAIVLGSAIWGLAGMILFVPIFAMIGIISNHTAELRPVGYLFGNSKKSV</sequence>
<name>A0A0E9LZR6_9BACT</name>
<dbReference type="GO" id="GO:0005886">
    <property type="term" value="C:plasma membrane"/>
    <property type="evidence" value="ECO:0007669"/>
    <property type="project" value="UniProtKB-SubCell"/>
</dbReference>
<dbReference type="AlphaFoldDB" id="A0A0E9LZR6"/>
<keyword evidence="10" id="KW-1185">Reference proteome</keyword>
<evidence type="ECO:0000256" key="8">
    <source>
        <dbReference type="SAM" id="Phobius"/>
    </source>
</evidence>
<evidence type="ECO:0000256" key="5">
    <source>
        <dbReference type="ARBA" id="ARBA00022692"/>
    </source>
</evidence>
<proteinExistence type="inferred from homology"/>
<feature type="transmembrane region" description="Helical" evidence="8">
    <location>
        <begin position="7"/>
        <end position="23"/>
    </location>
</feature>
<keyword evidence="7 8" id="KW-0472">Membrane</keyword>
<evidence type="ECO:0008006" key="11">
    <source>
        <dbReference type="Google" id="ProtNLM"/>
    </source>
</evidence>
<evidence type="ECO:0000256" key="3">
    <source>
        <dbReference type="ARBA" id="ARBA00022448"/>
    </source>
</evidence>
<dbReference type="PANTHER" id="PTHR21716:SF53">
    <property type="entry name" value="PERMEASE PERM-RELATED"/>
    <property type="match status" value="1"/>
</dbReference>
<dbReference type="Pfam" id="PF01594">
    <property type="entry name" value="AI-2E_transport"/>
    <property type="match status" value="1"/>
</dbReference>